<feature type="transmembrane region" description="Helical" evidence="1">
    <location>
        <begin position="21"/>
        <end position="41"/>
    </location>
</feature>
<feature type="transmembrane region" description="Helical" evidence="1">
    <location>
        <begin position="81"/>
        <end position="99"/>
    </location>
</feature>
<name>A0A382IGG2_9ZZZZ</name>
<evidence type="ECO:0000256" key="1">
    <source>
        <dbReference type="SAM" id="Phobius"/>
    </source>
</evidence>
<organism evidence="2">
    <name type="scientific">marine metagenome</name>
    <dbReference type="NCBI Taxonomy" id="408172"/>
    <lineage>
        <taxon>unclassified sequences</taxon>
        <taxon>metagenomes</taxon>
        <taxon>ecological metagenomes</taxon>
    </lineage>
</organism>
<sequence length="434" mass="50817">MKNSLLKSLLERRIPHIIGSYIIAGSSLILFIDWLVVRYHFPPYYVTLLLFGILSIIPSVCILAYFHGAPGKDEWTKIEKIGIPVNILFIALIGLIGYYNDYWVVSNQSSDNKPRELENLYIAPIKSDINFEEVKNIFPDNFDKDLPINELTYIELDKKEKEDLYQSILSSSIPFLGDYFYYLTQDEMIELLGEKGLTPPKFNLDYDLALFNNYIKETPNDIWDVLLDNIDNSSIEFQIHTELKHMLYLNVIKIEPTFNGNNLLVIATIQHFEGKFEKTIEDFVKYNLFEDYEDYIIKMKDGYFSTTHWDSDQYFLLSNNKTFPIELAGELHQPLKEYVDRRNPGTDFDIIITSLNDDNVVFSFTDSKKYLKVGSELGIYRYYSTDFGEGWDKDGLNKRINDLEIFKQKIDEGPNSDDYNKFYDKTNNEWSNIE</sequence>
<evidence type="ECO:0000313" key="2">
    <source>
        <dbReference type="EMBL" id="SVB97993.1"/>
    </source>
</evidence>
<feature type="non-terminal residue" evidence="2">
    <location>
        <position position="434"/>
    </location>
</feature>
<gene>
    <name evidence="2" type="ORF">METZ01_LOCUS250847</name>
</gene>
<accession>A0A382IGG2</accession>
<proteinExistence type="predicted"/>
<protein>
    <submittedName>
        <fullName evidence="2">Uncharacterized protein</fullName>
    </submittedName>
</protein>
<feature type="transmembrane region" description="Helical" evidence="1">
    <location>
        <begin position="47"/>
        <end position="69"/>
    </location>
</feature>
<dbReference type="EMBL" id="UINC01066870">
    <property type="protein sequence ID" value="SVB97993.1"/>
    <property type="molecule type" value="Genomic_DNA"/>
</dbReference>
<reference evidence="2" key="1">
    <citation type="submission" date="2018-05" db="EMBL/GenBank/DDBJ databases">
        <authorList>
            <person name="Lanie J.A."/>
            <person name="Ng W.-L."/>
            <person name="Kazmierczak K.M."/>
            <person name="Andrzejewski T.M."/>
            <person name="Davidsen T.M."/>
            <person name="Wayne K.J."/>
            <person name="Tettelin H."/>
            <person name="Glass J.I."/>
            <person name="Rusch D."/>
            <person name="Podicherti R."/>
            <person name="Tsui H.-C.T."/>
            <person name="Winkler M.E."/>
        </authorList>
    </citation>
    <scope>NUCLEOTIDE SEQUENCE</scope>
</reference>
<keyword evidence="1" id="KW-0472">Membrane</keyword>
<keyword evidence="1" id="KW-0812">Transmembrane</keyword>
<keyword evidence="1" id="KW-1133">Transmembrane helix</keyword>
<dbReference type="AlphaFoldDB" id="A0A382IGG2"/>